<evidence type="ECO:0000313" key="2">
    <source>
        <dbReference type="EMBL" id="GAO15850.1"/>
    </source>
</evidence>
<reference evidence="3" key="1">
    <citation type="journal article" date="2016" name="Genome Announc.">
        <title>Genome sequence of Ustilaginoidea virens IPU010, a rice pathogenic fungus causing false smut.</title>
        <authorList>
            <person name="Kumagai T."/>
            <person name="Ishii T."/>
            <person name="Terai G."/>
            <person name="Umemura M."/>
            <person name="Machida M."/>
            <person name="Asai K."/>
        </authorList>
    </citation>
    <scope>NUCLEOTIDE SEQUENCE [LARGE SCALE GENOMIC DNA]</scope>
    <source>
        <strain evidence="3">IPU010</strain>
    </source>
</reference>
<proteinExistence type="predicted"/>
<gene>
    <name evidence="2" type="ORF">UVI_02051680</name>
</gene>
<feature type="signal peptide" evidence="1">
    <location>
        <begin position="1"/>
        <end position="22"/>
    </location>
</feature>
<evidence type="ECO:0000256" key="1">
    <source>
        <dbReference type="SAM" id="SignalP"/>
    </source>
</evidence>
<sequence length="131" mass="14055">MVALRTPLCLAALLALAATGHSKRRFVIPGAGLPSPVDIGLTSKELYSMDMPDLTSGALAEGLKKSRPRCGPSNHSYADTRDILACYHYLDRLGNRTCKATENMAVVPFCYAGSAQISGQALDSRGSFSYW</sequence>
<protein>
    <submittedName>
        <fullName evidence="2">Uncharacterized protein</fullName>
    </submittedName>
</protein>
<evidence type="ECO:0000313" key="3">
    <source>
        <dbReference type="Proteomes" id="UP000054053"/>
    </source>
</evidence>
<dbReference type="EMBL" id="BBTG02000038">
    <property type="protein sequence ID" value="GAO15850.1"/>
    <property type="molecule type" value="Genomic_DNA"/>
</dbReference>
<dbReference type="Proteomes" id="UP000054053">
    <property type="component" value="Unassembled WGS sequence"/>
</dbReference>
<dbReference type="AlphaFoldDB" id="A0A1B5KXR2"/>
<keyword evidence="1" id="KW-0732">Signal</keyword>
<accession>A0A1B5KXR2</accession>
<organism evidence="2 3">
    <name type="scientific">Ustilaginoidea virens</name>
    <name type="common">Rice false smut fungus</name>
    <name type="synonym">Villosiclava virens</name>
    <dbReference type="NCBI Taxonomy" id="1159556"/>
    <lineage>
        <taxon>Eukaryota</taxon>
        <taxon>Fungi</taxon>
        <taxon>Dikarya</taxon>
        <taxon>Ascomycota</taxon>
        <taxon>Pezizomycotina</taxon>
        <taxon>Sordariomycetes</taxon>
        <taxon>Hypocreomycetidae</taxon>
        <taxon>Hypocreales</taxon>
        <taxon>Clavicipitaceae</taxon>
        <taxon>Ustilaginoidea</taxon>
    </lineage>
</organism>
<comment type="caution">
    <text evidence="2">The sequence shown here is derived from an EMBL/GenBank/DDBJ whole genome shotgun (WGS) entry which is preliminary data.</text>
</comment>
<name>A0A1B5KXR2_USTVR</name>
<feature type="chain" id="PRO_5008577611" evidence="1">
    <location>
        <begin position="23"/>
        <end position="131"/>
    </location>
</feature>